<organism evidence="7 8">
    <name type="scientific">Flaviaesturariibacter amylovorans</name>
    <dbReference type="NCBI Taxonomy" id="1084520"/>
    <lineage>
        <taxon>Bacteria</taxon>
        <taxon>Pseudomonadati</taxon>
        <taxon>Bacteroidota</taxon>
        <taxon>Chitinophagia</taxon>
        <taxon>Chitinophagales</taxon>
        <taxon>Chitinophagaceae</taxon>
        <taxon>Flaviaestuariibacter</taxon>
    </lineage>
</organism>
<evidence type="ECO:0000256" key="2">
    <source>
        <dbReference type="ARBA" id="ARBA00022692"/>
    </source>
</evidence>
<evidence type="ECO:0000256" key="1">
    <source>
        <dbReference type="ARBA" id="ARBA00004141"/>
    </source>
</evidence>
<evidence type="ECO:0000256" key="3">
    <source>
        <dbReference type="ARBA" id="ARBA00022989"/>
    </source>
</evidence>
<sequence>MSTTTVLETKPLVYPTLSDRIQSTFIDSILIVVMMFFAASALEQYEGAPDWIRVALFFGIWGVYEPVCTALGCTVGNYFKGIRVRRASDKDRKINLLQAFFRYLLKIGLGWVSFLTMHTNTERRAIHDIVAGSVVLKNNA</sequence>
<name>A0ABP8G415_9BACT</name>
<accession>A0ABP8G415</accession>
<gene>
    <name evidence="7" type="ORF">GCM10023184_00310</name>
</gene>
<keyword evidence="4 5" id="KW-0472">Membrane</keyword>
<protein>
    <recommendedName>
        <fullName evidence="6">RDD domain-containing protein</fullName>
    </recommendedName>
</protein>
<evidence type="ECO:0000313" key="8">
    <source>
        <dbReference type="Proteomes" id="UP001501725"/>
    </source>
</evidence>
<evidence type="ECO:0000256" key="4">
    <source>
        <dbReference type="ARBA" id="ARBA00023136"/>
    </source>
</evidence>
<dbReference type="Proteomes" id="UP001501725">
    <property type="component" value="Unassembled WGS sequence"/>
</dbReference>
<feature type="domain" description="RDD" evidence="6">
    <location>
        <begin position="14"/>
        <end position="132"/>
    </location>
</feature>
<evidence type="ECO:0000313" key="7">
    <source>
        <dbReference type="EMBL" id="GAA4316889.1"/>
    </source>
</evidence>
<keyword evidence="3 5" id="KW-1133">Transmembrane helix</keyword>
<dbReference type="InterPro" id="IPR010432">
    <property type="entry name" value="RDD"/>
</dbReference>
<evidence type="ECO:0000256" key="5">
    <source>
        <dbReference type="SAM" id="Phobius"/>
    </source>
</evidence>
<keyword evidence="8" id="KW-1185">Reference proteome</keyword>
<dbReference type="RefSeq" id="WP_345252548.1">
    <property type="nucleotide sequence ID" value="NZ_BAABGY010000001.1"/>
</dbReference>
<keyword evidence="2 5" id="KW-0812">Transmembrane</keyword>
<reference evidence="8" key="1">
    <citation type="journal article" date="2019" name="Int. J. Syst. Evol. Microbiol.">
        <title>The Global Catalogue of Microorganisms (GCM) 10K type strain sequencing project: providing services to taxonomists for standard genome sequencing and annotation.</title>
        <authorList>
            <consortium name="The Broad Institute Genomics Platform"/>
            <consortium name="The Broad Institute Genome Sequencing Center for Infectious Disease"/>
            <person name="Wu L."/>
            <person name="Ma J."/>
        </authorList>
    </citation>
    <scope>NUCLEOTIDE SEQUENCE [LARGE SCALE GENOMIC DNA]</scope>
    <source>
        <strain evidence="8">JCM 17919</strain>
    </source>
</reference>
<feature type="transmembrane region" description="Helical" evidence="5">
    <location>
        <begin position="54"/>
        <end position="79"/>
    </location>
</feature>
<proteinExistence type="predicted"/>
<dbReference type="EMBL" id="BAABGY010000001">
    <property type="protein sequence ID" value="GAA4316889.1"/>
    <property type="molecule type" value="Genomic_DNA"/>
</dbReference>
<comment type="caution">
    <text evidence="7">The sequence shown here is derived from an EMBL/GenBank/DDBJ whole genome shotgun (WGS) entry which is preliminary data.</text>
</comment>
<dbReference type="Pfam" id="PF06271">
    <property type="entry name" value="RDD"/>
    <property type="match status" value="1"/>
</dbReference>
<feature type="transmembrane region" description="Helical" evidence="5">
    <location>
        <begin position="100"/>
        <end position="117"/>
    </location>
</feature>
<feature type="transmembrane region" description="Helical" evidence="5">
    <location>
        <begin position="24"/>
        <end position="42"/>
    </location>
</feature>
<comment type="subcellular location">
    <subcellularLocation>
        <location evidence="1">Membrane</location>
        <topology evidence="1">Multi-pass membrane protein</topology>
    </subcellularLocation>
</comment>
<evidence type="ECO:0000259" key="6">
    <source>
        <dbReference type="Pfam" id="PF06271"/>
    </source>
</evidence>